<dbReference type="SUPFAM" id="SSF53649">
    <property type="entry name" value="Alkaline phosphatase-like"/>
    <property type="match status" value="1"/>
</dbReference>
<comment type="caution">
    <text evidence="3">The sequence shown here is derived from an EMBL/GenBank/DDBJ whole genome shotgun (WGS) entry which is preliminary data.</text>
</comment>
<dbReference type="EMBL" id="CASHTH010004289">
    <property type="protein sequence ID" value="CAI8055624.1"/>
    <property type="molecule type" value="Genomic_DNA"/>
</dbReference>
<feature type="region of interest" description="Disordered" evidence="1">
    <location>
        <begin position="253"/>
        <end position="276"/>
    </location>
</feature>
<evidence type="ECO:0000313" key="3">
    <source>
        <dbReference type="EMBL" id="CAI8055624.1"/>
    </source>
</evidence>
<evidence type="ECO:0000256" key="1">
    <source>
        <dbReference type="SAM" id="MobiDB-lite"/>
    </source>
</evidence>
<keyword evidence="4" id="KW-1185">Reference proteome</keyword>
<sequence>MDMYRDIDVDMPYCGEWAKQNERLPLPLKARQKQDEHFTEDQMRSARQAFYALCTHIDHQLRVVIGTLREEGLLNNTILLFTSDHGDMLGNHQMWAKRLYYEDSANVPMLLVGTAGDERVGHHRVDDRLVGWQDVMPTLLHLAGIDIPDTVDGIPMVGDEKRDWLYGEIGNGGSATRMIHDGRFKLIYYATGNYRQLFDLEEDPRELNDLADSSAHAEILERLTNHLMGELYGGDEDWVQDGKLVGLPDQAYRPSSNRALSGQRGLHWPPPPSAGR</sequence>
<dbReference type="InterPro" id="IPR017850">
    <property type="entry name" value="Alkaline_phosphatase_core_sf"/>
</dbReference>
<name>A0AA35TXJ6_GEOBA</name>
<dbReference type="Proteomes" id="UP001174909">
    <property type="component" value="Unassembled WGS sequence"/>
</dbReference>
<accession>A0AA35TXJ6</accession>
<dbReference type="PANTHER" id="PTHR46615:SF1">
    <property type="entry name" value="ARYLSULFATASE K"/>
    <property type="match status" value="1"/>
</dbReference>
<proteinExistence type="predicted"/>
<dbReference type="InterPro" id="IPR032506">
    <property type="entry name" value="SGSH_C"/>
</dbReference>
<dbReference type="GO" id="GO:0015024">
    <property type="term" value="F:glucuronate-2-sulfatase activity"/>
    <property type="evidence" value="ECO:0007669"/>
    <property type="project" value="TreeGrafter"/>
</dbReference>
<evidence type="ECO:0000313" key="4">
    <source>
        <dbReference type="Proteomes" id="UP001174909"/>
    </source>
</evidence>
<dbReference type="GO" id="GO:0004065">
    <property type="term" value="F:arylsulfatase activity"/>
    <property type="evidence" value="ECO:0007669"/>
    <property type="project" value="TreeGrafter"/>
</dbReference>
<reference evidence="3" key="1">
    <citation type="submission" date="2023-03" db="EMBL/GenBank/DDBJ databases">
        <authorList>
            <person name="Steffen K."/>
            <person name="Cardenas P."/>
        </authorList>
    </citation>
    <scope>NUCLEOTIDE SEQUENCE</scope>
</reference>
<dbReference type="Pfam" id="PF16347">
    <property type="entry name" value="SGSH_C"/>
    <property type="match status" value="1"/>
</dbReference>
<dbReference type="Gene3D" id="3.40.720.10">
    <property type="entry name" value="Alkaline Phosphatase, subunit A"/>
    <property type="match status" value="1"/>
</dbReference>
<dbReference type="PANTHER" id="PTHR46615">
    <property type="entry name" value="ARYLSULFATASE K"/>
    <property type="match status" value="1"/>
</dbReference>
<dbReference type="AlphaFoldDB" id="A0AA35TXJ6"/>
<gene>
    <name evidence="3" type="ORF">GBAR_LOCUS30348</name>
</gene>
<feature type="domain" description="N-sulphoglucosamine sulphohydrolase C-terminal" evidence="2">
    <location>
        <begin position="90"/>
        <end position="228"/>
    </location>
</feature>
<organism evidence="3 4">
    <name type="scientific">Geodia barretti</name>
    <name type="common">Barrett's horny sponge</name>
    <dbReference type="NCBI Taxonomy" id="519541"/>
    <lineage>
        <taxon>Eukaryota</taxon>
        <taxon>Metazoa</taxon>
        <taxon>Porifera</taxon>
        <taxon>Demospongiae</taxon>
        <taxon>Heteroscleromorpha</taxon>
        <taxon>Tetractinellida</taxon>
        <taxon>Astrophorina</taxon>
        <taxon>Geodiidae</taxon>
        <taxon>Geodia</taxon>
    </lineage>
</organism>
<protein>
    <submittedName>
        <fullName evidence="3">Arylsulfatase</fullName>
    </submittedName>
</protein>
<dbReference type="InterPro" id="IPR051849">
    <property type="entry name" value="GAG-degrading_sulfatase"/>
</dbReference>
<evidence type="ECO:0000259" key="2">
    <source>
        <dbReference type="Pfam" id="PF16347"/>
    </source>
</evidence>